<comment type="subcellular location">
    <subcellularLocation>
        <location evidence="1">Nucleus</location>
    </subcellularLocation>
</comment>
<evidence type="ECO:0000259" key="6">
    <source>
        <dbReference type="PROSITE" id="PS50863"/>
    </source>
</evidence>
<evidence type="ECO:0000256" key="1">
    <source>
        <dbReference type="ARBA" id="ARBA00004123"/>
    </source>
</evidence>
<accession>A0AAP0DJI6</accession>
<name>A0AAP0DJI6_9ASTR</name>
<evidence type="ECO:0000313" key="7">
    <source>
        <dbReference type="EMBL" id="KAK9075741.1"/>
    </source>
</evidence>
<dbReference type="GO" id="GO:0005634">
    <property type="term" value="C:nucleus"/>
    <property type="evidence" value="ECO:0007669"/>
    <property type="project" value="UniProtKB-SubCell"/>
</dbReference>
<dbReference type="EMBL" id="JBCNJP010000007">
    <property type="protein sequence ID" value="KAK9075741.1"/>
    <property type="molecule type" value="Genomic_DNA"/>
</dbReference>
<gene>
    <name evidence="7" type="ORF">SSX86_004070</name>
</gene>
<protein>
    <recommendedName>
        <fullName evidence="6">TF-B3 domain-containing protein</fullName>
    </recommendedName>
</protein>
<dbReference type="SUPFAM" id="SSF101936">
    <property type="entry name" value="DNA-binding pseudobarrel domain"/>
    <property type="match status" value="1"/>
</dbReference>
<dbReference type="InterPro" id="IPR012340">
    <property type="entry name" value="NA-bd_OB-fold"/>
</dbReference>
<proteinExistence type="predicted"/>
<dbReference type="Gene3D" id="2.40.50.140">
    <property type="entry name" value="Nucleic acid-binding proteins"/>
    <property type="match status" value="2"/>
</dbReference>
<comment type="caution">
    <text evidence="7">The sequence shown here is derived from an EMBL/GenBank/DDBJ whole genome shotgun (WGS) entry which is preliminary data.</text>
</comment>
<organism evidence="7 8">
    <name type="scientific">Deinandra increscens subsp. villosa</name>
    <dbReference type="NCBI Taxonomy" id="3103831"/>
    <lineage>
        <taxon>Eukaryota</taxon>
        <taxon>Viridiplantae</taxon>
        <taxon>Streptophyta</taxon>
        <taxon>Embryophyta</taxon>
        <taxon>Tracheophyta</taxon>
        <taxon>Spermatophyta</taxon>
        <taxon>Magnoliopsida</taxon>
        <taxon>eudicotyledons</taxon>
        <taxon>Gunneridae</taxon>
        <taxon>Pentapetalae</taxon>
        <taxon>asterids</taxon>
        <taxon>campanulids</taxon>
        <taxon>Asterales</taxon>
        <taxon>Asteraceae</taxon>
        <taxon>Asteroideae</taxon>
        <taxon>Heliantheae alliance</taxon>
        <taxon>Madieae</taxon>
        <taxon>Madiinae</taxon>
        <taxon>Deinandra</taxon>
    </lineage>
</organism>
<keyword evidence="5" id="KW-0539">Nucleus</keyword>
<evidence type="ECO:0000256" key="4">
    <source>
        <dbReference type="ARBA" id="ARBA00023163"/>
    </source>
</evidence>
<keyword evidence="2" id="KW-0805">Transcription regulation</keyword>
<dbReference type="InterPro" id="IPR015300">
    <property type="entry name" value="DNA-bd_pseudobarrel_sf"/>
</dbReference>
<dbReference type="PANTHER" id="PTHR48463:SF1">
    <property type="entry name" value="DUF223 DOMAIN-CONTAINING PROTEIN"/>
    <property type="match status" value="1"/>
</dbReference>
<dbReference type="PANTHER" id="PTHR48463">
    <property type="entry name" value="DUF223 DOMAIN-CONTAINING PROTEIN"/>
    <property type="match status" value="1"/>
</dbReference>
<dbReference type="Proteomes" id="UP001408789">
    <property type="component" value="Unassembled WGS sequence"/>
</dbReference>
<evidence type="ECO:0000256" key="2">
    <source>
        <dbReference type="ARBA" id="ARBA00023015"/>
    </source>
</evidence>
<dbReference type="InterPro" id="IPR003340">
    <property type="entry name" value="B3_DNA-bd"/>
</dbReference>
<feature type="domain" description="TF-B3" evidence="6">
    <location>
        <begin position="379"/>
        <end position="429"/>
    </location>
</feature>
<reference evidence="7 8" key="1">
    <citation type="submission" date="2024-04" db="EMBL/GenBank/DDBJ databases">
        <title>The reference genome of an endangered Asteraceae, Deinandra increscens subsp. villosa, native to the Central Coast of California.</title>
        <authorList>
            <person name="Guilliams M."/>
            <person name="Hasenstab-Lehman K."/>
            <person name="Meyer R."/>
            <person name="Mcevoy S."/>
        </authorList>
    </citation>
    <scope>NUCLEOTIDE SEQUENCE [LARGE SCALE GENOMIC DNA]</scope>
    <source>
        <tissue evidence="7">Leaf</tissue>
    </source>
</reference>
<evidence type="ECO:0000256" key="5">
    <source>
        <dbReference type="ARBA" id="ARBA00023242"/>
    </source>
</evidence>
<evidence type="ECO:0000256" key="3">
    <source>
        <dbReference type="ARBA" id="ARBA00023125"/>
    </source>
</evidence>
<keyword evidence="4" id="KW-0804">Transcription</keyword>
<dbReference type="PROSITE" id="PS50863">
    <property type="entry name" value="B3"/>
    <property type="match status" value="1"/>
</dbReference>
<dbReference type="Gene3D" id="2.40.330.10">
    <property type="entry name" value="DNA-binding pseudobarrel domain"/>
    <property type="match status" value="1"/>
</dbReference>
<evidence type="ECO:0000313" key="8">
    <source>
        <dbReference type="Proteomes" id="UP001408789"/>
    </source>
</evidence>
<keyword evidence="3" id="KW-0238">DNA-binding</keyword>
<dbReference type="GO" id="GO:0003677">
    <property type="term" value="F:DNA binding"/>
    <property type="evidence" value="ECO:0007669"/>
    <property type="project" value="UniProtKB-KW"/>
</dbReference>
<sequence>MHVHEVAMKFAYQIGVKVLLAFGGAPINQHMTELSTKEREVWPRMGSSPPKRFTKQWFKTSYITMKIVNIEDIRNTDPEAAIEVRVIRRWSTRLTSDETSYIFVDKNGDGIHAIAAASYKQAYDAPLELLNCYRIVTFSCEDPVIYLKTVDHPVSLRFGSTATITTIPDSMIYPRLYFNFTKYEDLTESTEACDVYIDFIGLVDHIVDATTKDRDPYVRLFLKTERNTITVTLWKEIVTSPDRFNRAELDSTTRPCTVSLTAVKPLSLILVGWFQLTSTPATYTYINPVCPESAALLQSDNCSGVMPRLLTSLANFRGLNETAWYFPVQSMYHQQPTNFFVLLMESPIHVDTYEFAKVQYGNQQAAASVSLVFTTNMFWDIKIKRIGEDVYMMNGWSQVVKDIPLRENHFLEFIYASDSVVRLHVYSEDGSNILSVPTAVKSESESNYSAE</sequence>
<dbReference type="AlphaFoldDB" id="A0AAP0DJI6"/>
<keyword evidence="8" id="KW-1185">Reference proteome</keyword>